<dbReference type="RefSeq" id="WP_205257433.1">
    <property type="nucleotide sequence ID" value="NZ_BAAAPV010000001.1"/>
</dbReference>
<protein>
    <recommendedName>
        <fullName evidence="3">SHOCT domain-containing protein</fullName>
    </recommendedName>
</protein>
<organism evidence="1 2">
    <name type="scientific">Nakamurella flavida</name>
    <dbReference type="NCBI Taxonomy" id="363630"/>
    <lineage>
        <taxon>Bacteria</taxon>
        <taxon>Bacillati</taxon>
        <taxon>Actinomycetota</taxon>
        <taxon>Actinomycetes</taxon>
        <taxon>Nakamurellales</taxon>
        <taxon>Nakamurellaceae</taxon>
        <taxon>Nakamurella</taxon>
    </lineage>
</organism>
<dbReference type="Proteomes" id="UP000663801">
    <property type="component" value="Unassembled WGS sequence"/>
</dbReference>
<comment type="caution">
    <text evidence="1">The sequence shown here is derived from an EMBL/GenBank/DDBJ whole genome shotgun (WGS) entry which is preliminary data.</text>
</comment>
<dbReference type="EMBL" id="JAERWL010000010">
    <property type="protein sequence ID" value="MBM9477314.1"/>
    <property type="molecule type" value="Genomic_DNA"/>
</dbReference>
<proteinExistence type="predicted"/>
<sequence>MPGESSFRSFFRPTSPRERLGRFGLQPSTITVALSAALDPRADAELTGLEQGLTRAETLVSLLEGRFERHLGLLALTSARLVFRRHRHPGPFVLDIPLDEVTDLSVRQERMTQSLLVQAQGRTHTVDKILGEQGQRLVLAVENSRHPAAPAVDPLVALGELRALHDAGVIDDHEFALRKAALVEQI</sequence>
<evidence type="ECO:0000313" key="2">
    <source>
        <dbReference type="Proteomes" id="UP000663801"/>
    </source>
</evidence>
<evidence type="ECO:0008006" key="3">
    <source>
        <dbReference type="Google" id="ProtNLM"/>
    </source>
</evidence>
<dbReference type="AlphaFoldDB" id="A0A939C5V1"/>
<reference evidence="1" key="1">
    <citation type="submission" date="2021-01" db="EMBL/GenBank/DDBJ databases">
        <title>KCTC 19127 draft genome.</title>
        <authorList>
            <person name="An D."/>
        </authorList>
    </citation>
    <scope>NUCLEOTIDE SEQUENCE</scope>
    <source>
        <strain evidence="1">KCTC 19127</strain>
    </source>
</reference>
<gene>
    <name evidence="1" type="ORF">JL107_12745</name>
</gene>
<evidence type="ECO:0000313" key="1">
    <source>
        <dbReference type="EMBL" id="MBM9477314.1"/>
    </source>
</evidence>
<accession>A0A939C5V1</accession>
<name>A0A939C5V1_9ACTN</name>
<keyword evidence="2" id="KW-1185">Reference proteome</keyword>